<dbReference type="SUPFAM" id="SSF56112">
    <property type="entry name" value="Protein kinase-like (PK-like)"/>
    <property type="match status" value="1"/>
</dbReference>
<dbReference type="CDD" id="cd00180">
    <property type="entry name" value="PKc"/>
    <property type="match status" value="1"/>
</dbReference>
<dbReference type="InterPro" id="IPR011009">
    <property type="entry name" value="Kinase-like_dom_sf"/>
</dbReference>
<dbReference type="Gene3D" id="1.10.510.10">
    <property type="entry name" value="Transferase(Phosphotransferase) domain 1"/>
    <property type="match status" value="1"/>
</dbReference>
<dbReference type="PANTHER" id="PTHR24348:SF64">
    <property type="entry name" value="SERINE_THREONINE-PROTEIN KINASE DDB_G0278901-RELATED"/>
    <property type="match status" value="1"/>
</dbReference>
<evidence type="ECO:0000259" key="4">
    <source>
        <dbReference type="PROSITE" id="PS50011"/>
    </source>
</evidence>
<dbReference type="PROSITE" id="PS00107">
    <property type="entry name" value="PROTEIN_KINASE_ATP"/>
    <property type="match status" value="1"/>
</dbReference>
<evidence type="ECO:0000256" key="2">
    <source>
        <dbReference type="ARBA" id="ARBA00030237"/>
    </source>
</evidence>
<keyword evidence="6" id="KW-1185">Reference proteome</keyword>
<dbReference type="InterPro" id="IPR000719">
    <property type="entry name" value="Prot_kinase_dom"/>
</dbReference>
<dbReference type="SMART" id="SM00220">
    <property type="entry name" value="S_TKc"/>
    <property type="match status" value="1"/>
</dbReference>
<evidence type="ECO:0000313" key="5">
    <source>
        <dbReference type="EMBL" id="WZH39343.1"/>
    </source>
</evidence>
<sequence>MANTSAWTEEDRQLALGQDPAFPTCHYRRGCLLGQGGYARVYKVLDVWKGAVYAGKSSPEAVKHLRKEAKILRNLSHPNIVKYIEYYEERDYPSANVLVMELCAGGSLQTMINNHTEGLTQKDTLHVLNQVSQAIEYLHSKKRFHGDLKPRNILIRKWNPVDIVVADCAEIMSVDHINCHKRPHGTRSYWSPYV</sequence>
<name>A0ABZ2WFP8_9HYPO</name>
<evidence type="ECO:0000313" key="6">
    <source>
        <dbReference type="Proteomes" id="UP001489902"/>
    </source>
</evidence>
<evidence type="ECO:0000256" key="1">
    <source>
        <dbReference type="ARBA" id="ARBA00004623"/>
    </source>
</evidence>
<evidence type="ECO:0000256" key="3">
    <source>
        <dbReference type="PROSITE-ProRule" id="PRU10141"/>
    </source>
</evidence>
<dbReference type="PROSITE" id="PS50011">
    <property type="entry name" value="PROTEIN_KINASE_DOM"/>
    <property type="match status" value="1"/>
</dbReference>
<protein>
    <recommendedName>
        <fullName evidence="2">Autophagy-related protein 1</fullName>
    </recommendedName>
</protein>
<dbReference type="EMBL" id="CP151260">
    <property type="protein sequence ID" value="WZH39343.1"/>
    <property type="molecule type" value="Genomic_DNA"/>
</dbReference>
<gene>
    <name evidence="5" type="ORF">QYS62_000257</name>
</gene>
<comment type="subcellular location">
    <subcellularLocation>
        <location evidence="1">Preautophagosomal structure membrane</location>
        <topology evidence="1">Peripheral membrane protein</topology>
    </subcellularLocation>
</comment>
<dbReference type="Pfam" id="PF00069">
    <property type="entry name" value="Pkinase"/>
    <property type="match status" value="1"/>
</dbReference>
<dbReference type="Proteomes" id="UP001489902">
    <property type="component" value="Chromosome 1"/>
</dbReference>
<dbReference type="InterPro" id="IPR017441">
    <property type="entry name" value="Protein_kinase_ATP_BS"/>
</dbReference>
<keyword evidence="3" id="KW-0547">Nucleotide-binding</keyword>
<organism evidence="5 6">
    <name type="scientific">Fusarium acuminatum</name>
    <dbReference type="NCBI Taxonomy" id="5515"/>
    <lineage>
        <taxon>Eukaryota</taxon>
        <taxon>Fungi</taxon>
        <taxon>Dikarya</taxon>
        <taxon>Ascomycota</taxon>
        <taxon>Pezizomycotina</taxon>
        <taxon>Sordariomycetes</taxon>
        <taxon>Hypocreomycetidae</taxon>
        <taxon>Hypocreales</taxon>
        <taxon>Nectriaceae</taxon>
        <taxon>Fusarium</taxon>
        <taxon>Fusarium tricinctum species complex</taxon>
    </lineage>
</organism>
<accession>A0ABZ2WFP8</accession>
<feature type="domain" description="Protein kinase" evidence="4">
    <location>
        <begin position="27"/>
        <end position="194"/>
    </location>
</feature>
<dbReference type="InterPro" id="IPR045269">
    <property type="entry name" value="Atg1-like"/>
</dbReference>
<feature type="binding site" evidence="3">
    <location>
        <position position="56"/>
    </location>
    <ligand>
        <name>ATP</name>
        <dbReference type="ChEBI" id="CHEBI:30616"/>
    </ligand>
</feature>
<dbReference type="PANTHER" id="PTHR24348">
    <property type="entry name" value="SERINE/THREONINE-PROTEIN KINASE UNC-51-RELATED"/>
    <property type="match status" value="1"/>
</dbReference>
<reference evidence="5 6" key="1">
    <citation type="submission" date="2024-04" db="EMBL/GenBank/DDBJ databases">
        <title>Complete genome sequence of Fusarium acuminatum.</title>
        <authorList>
            <person name="Lan B."/>
        </authorList>
    </citation>
    <scope>NUCLEOTIDE SEQUENCE [LARGE SCALE GENOMIC DNA]</scope>
    <source>
        <strain evidence="5">1A</strain>
    </source>
</reference>
<proteinExistence type="predicted"/>
<keyword evidence="3" id="KW-0067">ATP-binding</keyword>